<dbReference type="PROSITE" id="PS50949">
    <property type="entry name" value="HTH_GNTR"/>
    <property type="match status" value="1"/>
</dbReference>
<evidence type="ECO:0000256" key="3">
    <source>
        <dbReference type="ARBA" id="ARBA00023163"/>
    </source>
</evidence>
<dbReference type="Proteomes" id="UP000282195">
    <property type="component" value="Plasmid pRCCGE525c"/>
</dbReference>
<dbReference type="Gene3D" id="1.10.10.10">
    <property type="entry name" value="Winged helix-like DNA-binding domain superfamily/Winged helix DNA-binding domain"/>
    <property type="match status" value="1"/>
</dbReference>
<evidence type="ECO:0000256" key="1">
    <source>
        <dbReference type="ARBA" id="ARBA00023015"/>
    </source>
</evidence>
<keyword evidence="3" id="KW-0804">Transcription</keyword>
<dbReference type="InterPro" id="IPR036390">
    <property type="entry name" value="WH_DNA-bd_sf"/>
</dbReference>
<keyword evidence="2" id="KW-0238">DNA-binding</keyword>
<dbReference type="InterPro" id="IPR011711">
    <property type="entry name" value="GntR_C"/>
</dbReference>
<proteinExistence type="predicted"/>
<evidence type="ECO:0000259" key="4">
    <source>
        <dbReference type="PROSITE" id="PS50949"/>
    </source>
</evidence>
<keyword evidence="1" id="KW-0805">Transcription regulation</keyword>
<dbReference type="RefSeq" id="WP_120708095.1">
    <property type="nucleotide sequence ID" value="NZ_CP032695.1"/>
</dbReference>
<geneLocation type="plasmid" evidence="6">
    <name>prccge525c</name>
</geneLocation>
<dbReference type="PANTHER" id="PTHR43537">
    <property type="entry name" value="TRANSCRIPTIONAL REGULATOR, GNTR FAMILY"/>
    <property type="match status" value="1"/>
</dbReference>
<evidence type="ECO:0000256" key="2">
    <source>
        <dbReference type="ARBA" id="ARBA00023125"/>
    </source>
</evidence>
<dbReference type="KEGG" id="rjg:CCGE525_31355"/>
<dbReference type="GO" id="GO:0003700">
    <property type="term" value="F:DNA-binding transcription factor activity"/>
    <property type="evidence" value="ECO:0007669"/>
    <property type="project" value="InterPro"/>
</dbReference>
<dbReference type="AlphaFoldDB" id="A0A387FZW9"/>
<evidence type="ECO:0000313" key="5">
    <source>
        <dbReference type="EMBL" id="AYG63187.1"/>
    </source>
</evidence>
<dbReference type="InterPro" id="IPR000524">
    <property type="entry name" value="Tscrpt_reg_HTH_GntR"/>
</dbReference>
<dbReference type="CDD" id="cd07377">
    <property type="entry name" value="WHTH_GntR"/>
    <property type="match status" value="1"/>
</dbReference>
<dbReference type="SMART" id="SM00895">
    <property type="entry name" value="FCD"/>
    <property type="match status" value="1"/>
</dbReference>
<dbReference type="GO" id="GO:0003677">
    <property type="term" value="F:DNA binding"/>
    <property type="evidence" value="ECO:0007669"/>
    <property type="project" value="UniProtKB-KW"/>
</dbReference>
<keyword evidence="5" id="KW-0614">Plasmid</keyword>
<dbReference type="Pfam" id="PF00392">
    <property type="entry name" value="GntR"/>
    <property type="match status" value="1"/>
</dbReference>
<dbReference type="Gene3D" id="1.20.120.530">
    <property type="entry name" value="GntR ligand-binding domain-like"/>
    <property type="match status" value="1"/>
</dbReference>
<dbReference type="PANTHER" id="PTHR43537:SF5">
    <property type="entry name" value="UXU OPERON TRANSCRIPTIONAL REGULATOR"/>
    <property type="match status" value="1"/>
</dbReference>
<reference evidence="5 6" key="1">
    <citation type="submission" date="2018-10" db="EMBL/GenBank/DDBJ databases">
        <title>Rhizobium etli, R. leguminosarum and a new Rhizobium genospecies from Phaseolus dumosus.</title>
        <authorList>
            <person name="Ramirez-Puebla S.T."/>
            <person name="Rogel-Hernandez M.A."/>
            <person name="Guerrero G."/>
            <person name="Ormeno-Orrillo E."/>
            <person name="Martinez-Romero J.C."/>
            <person name="Negrete-Yankelevich S."/>
            <person name="Martinez-Romero E."/>
        </authorList>
    </citation>
    <scope>NUCLEOTIDE SEQUENCE [LARGE SCALE GENOMIC DNA]</scope>
    <source>
        <strain evidence="5 6">CCGE525</strain>
        <plasmid evidence="6">prccge525c</plasmid>
    </source>
</reference>
<accession>A0A387FZW9</accession>
<dbReference type="SUPFAM" id="SSF46785">
    <property type="entry name" value="Winged helix' DNA-binding domain"/>
    <property type="match status" value="1"/>
</dbReference>
<keyword evidence="6" id="KW-1185">Reference proteome</keyword>
<name>A0A387FZW9_9HYPH</name>
<dbReference type="InterPro" id="IPR036388">
    <property type="entry name" value="WH-like_DNA-bd_sf"/>
</dbReference>
<sequence>MAVSPIRPRMSIKDLYDVLYMRILTGELRPGAAISETRIADEVGLSRTPVRQVFQRLADAGFLVVVPQVGTYVAPIEISAVRDAQFVREMLECSAVAEAATSPLADKEARLHRFLEDQRRLIGKGDHIGFFLSDEAMHRALMEIAGHPHVWGMIASAKVSLDRLRYLSLERIDWLEMIFRQHEDLVNRVVAGDPDGATKVMQAHLRTAFAAIERIAAENADFFAE</sequence>
<protein>
    <submittedName>
        <fullName evidence="5">GntR family transcriptional regulator</fullName>
    </submittedName>
</protein>
<dbReference type="SUPFAM" id="SSF48008">
    <property type="entry name" value="GntR ligand-binding domain-like"/>
    <property type="match status" value="1"/>
</dbReference>
<dbReference type="Pfam" id="PF07729">
    <property type="entry name" value="FCD"/>
    <property type="match status" value="1"/>
</dbReference>
<dbReference type="InterPro" id="IPR008920">
    <property type="entry name" value="TF_FadR/GntR_C"/>
</dbReference>
<dbReference type="EMBL" id="CP032695">
    <property type="protein sequence ID" value="AYG63187.1"/>
    <property type="molecule type" value="Genomic_DNA"/>
</dbReference>
<feature type="domain" description="HTH gntR-type" evidence="4">
    <location>
        <begin position="9"/>
        <end position="76"/>
    </location>
</feature>
<organism evidence="5 6">
    <name type="scientific">Rhizobium jaguaris</name>
    <dbReference type="NCBI Taxonomy" id="1312183"/>
    <lineage>
        <taxon>Bacteria</taxon>
        <taxon>Pseudomonadati</taxon>
        <taxon>Pseudomonadota</taxon>
        <taxon>Alphaproteobacteria</taxon>
        <taxon>Hyphomicrobiales</taxon>
        <taxon>Rhizobiaceae</taxon>
        <taxon>Rhizobium/Agrobacterium group</taxon>
        <taxon>Rhizobium</taxon>
    </lineage>
</organism>
<gene>
    <name evidence="5" type="ORF">CCGE525_31355</name>
</gene>
<dbReference type="OrthoDB" id="9788098at2"/>
<evidence type="ECO:0000313" key="6">
    <source>
        <dbReference type="Proteomes" id="UP000282195"/>
    </source>
</evidence>
<dbReference type="SMART" id="SM00345">
    <property type="entry name" value="HTH_GNTR"/>
    <property type="match status" value="1"/>
</dbReference>